<accession>A0ABX7EUJ1</accession>
<evidence type="ECO:0000313" key="1">
    <source>
        <dbReference type="EMBL" id="QRF51913.1"/>
    </source>
</evidence>
<dbReference type="Proteomes" id="UP000596351">
    <property type="component" value="Chromosome"/>
</dbReference>
<reference evidence="1 2" key="1">
    <citation type="submission" date="2018-09" db="EMBL/GenBank/DDBJ databases">
        <title>Rhizobium sp. MAE2-X.</title>
        <authorList>
            <person name="Lee Y."/>
            <person name="Jeon C.O."/>
        </authorList>
    </citation>
    <scope>NUCLEOTIDE SEQUENCE [LARGE SCALE GENOMIC DNA]</scope>
    <source>
        <strain evidence="1 2">MAE2-X</strain>
    </source>
</reference>
<protein>
    <submittedName>
        <fullName evidence="1">Uncharacterized protein</fullName>
    </submittedName>
</protein>
<proteinExistence type="predicted"/>
<evidence type="ECO:0000313" key="2">
    <source>
        <dbReference type="Proteomes" id="UP000596351"/>
    </source>
</evidence>
<gene>
    <name evidence="1" type="ORF">D4A92_10935</name>
</gene>
<keyword evidence="2" id="KW-1185">Reference proteome</keyword>
<dbReference type="EMBL" id="CP032405">
    <property type="protein sequence ID" value="QRF51913.1"/>
    <property type="molecule type" value="Genomic_DNA"/>
</dbReference>
<name>A0ABX7EUJ1_9HYPH</name>
<organism evidence="1 2">
    <name type="scientific">Rhizobium rosettiformans</name>
    <dbReference type="NCBI Taxonomy" id="1368430"/>
    <lineage>
        <taxon>Bacteria</taxon>
        <taxon>Pseudomonadati</taxon>
        <taxon>Pseudomonadota</taxon>
        <taxon>Alphaproteobacteria</taxon>
        <taxon>Hyphomicrobiales</taxon>
        <taxon>Rhizobiaceae</taxon>
        <taxon>Rhizobium/Agrobacterium group</taxon>
        <taxon>Rhizobium</taxon>
    </lineage>
</organism>
<sequence>MGGRPAVSGGCIDGCSVTHSDDAVVLDGIAAGCVFPGFQRVAAICSKPYDDLTITEAMARLLASDDPKARSF</sequence>